<proteinExistence type="predicted"/>
<organism evidence="1 2">
    <name type="scientific">Leptospirillum ferrodiazotrophum</name>
    <dbReference type="NCBI Taxonomy" id="412449"/>
    <lineage>
        <taxon>Bacteria</taxon>
        <taxon>Pseudomonadati</taxon>
        <taxon>Nitrospirota</taxon>
        <taxon>Nitrospiria</taxon>
        <taxon>Nitrospirales</taxon>
        <taxon>Nitrospiraceae</taxon>
        <taxon>Leptospirillum</taxon>
    </lineage>
</organism>
<evidence type="ECO:0000313" key="2">
    <source>
        <dbReference type="Proteomes" id="UP000009374"/>
    </source>
</evidence>
<sequence length="117" mass="12733">MGRSFLLWGLLWGAISLPPAFSKEAPLMTVVFPDKPHQGKAIKIRVHFSHPPLPGEFYRLEADVDKTPVALSDLSEAAAIWVTLPGQTAGTHTVAVIWKNPPGKTSLTQTRVLTVLP</sequence>
<reference evidence="1 2" key="1">
    <citation type="journal article" date="2009" name="Appl. Environ. Microbiol.">
        <title>Community genomic and proteomic analyses of chemoautotrophic iron-oxidizing "Leptospirillum rubarum" (Group II) and "Leptospirillum ferrodiazotrophum" (Group III) bacteria in acid mine drainage biofilms.</title>
        <authorList>
            <person name="Goltsman D.S."/>
            <person name="Denef V.J."/>
            <person name="Singer S.W."/>
            <person name="VerBerkmoes N.C."/>
            <person name="Lefsrud M."/>
            <person name="Mueller R.S."/>
            <person name="Dick G.J."/>
            <person name="Sun C.L."/>
            <person name="Wheeler K.E."/>
            <person name="Zemla A."/>
            <person name="Baker B.J."/>
            <person name="Hauser L."/>
            <person name="Land M."/>
            <person name="Shah M.B."/>
            <person name="Thelen M.P."/>
            <person name="Hettich R.L."/>
            <person name="Banfield J.F."/>
        </authorList>
    </citation>
    <scope>NUCLEOTIDE SEQUENCE [LARGE SCALE GENOMIC DNA]</scope>
</reference>
<protein>
    <submittedName>
        <fullName evidence="1">Uncharacterized protein</fullName>
    </submittedName>
</protein>
<dbReference type="Proteomes" id="UP000009374">
    <property type="component" value="Unassembled WGS sequence"/>
</dbReference>
<evidence type="ECO:0000313" key="1">
    <source>
        <dbReference type="EMBL" id="EES52430.1"/>
    </source>
</evidence>
<keyword evidence="2" id="KW-1185">Reference proteome</keyword>
<dbReference type="AlphaFoldDB" id="C6HY79"/>
<gene>
    <name evidence="1" type="ORF">UBAL3_94170037</name>
</gene>
<dbReference type="EMBL" id="GG693877">
    <property type="protein sequence ID" value="EES52430.1"/>
    <property type="molecule type" value="Genomic_DNA"/>
</dbReference>
<name>C6HY79_9BACT</name>
<accession>C6HY79</accession>